<comment type="caution">
    <text evidence="1">The sequence shown here is derived from an EMBL/GenBank/DDBJ whole genome shotgun (WGS) entry which is preliminary data.</text>
</comment>
<dbReference type="Proteomes" id="UP000821866">
    <property type="component" value="Chromosome 9"/>
</dbReference>
<reference evidence="1" key="1">
    <citation type="journal article" date="2020" name="Cell">
        <title>Large-Scale Comparative Analyses of Tick Genomes Elucidate Their Genetic Diversity and Vector Capacities.</title>
        <authorList>
            <consortium name="Tick Genome and Microbiome Consortium (TIGMIC)"/>
            <person name="Jia N."/>
            <person name="Wang J."/>
            <person name="Shi W."/>
            <person name="Du L."/>
            <person name="Sun Y."/>
            <person name="Zhan W."/>
            <person name="Jiang J.F."/>
            <person name="Wang Q."/>
            <person name="Zhang B."/>
            <person name="Ji P."/>
            <person name="Bell-Sakyi L."/>
            <person name="Cui X.M."/>
            <person name="Yuan T.T."/>
            <person name="Jiang B.G."/>
            <person name="Yang W.F."/>
            <person name="Lam T.T."/>
            <person name="Chang Q.C."/>
            <person name="Ding S.J."/>
            <person name="Wang X.J."/>
            <person name="Zhu J.G."/>
            <person name="Ruan X.D."/>
            <person name="Zhao L."/>
            <person name="Wei J.T."/>
            <person name="Ye R.Z."/>
            <person name="Que T.C."/>
            <person name="Du C.H."/>
            <person name="Zhou Y.H."/>
            <person name="Cheng J.X."/>
            <person name="Dai P.F."/>
            <person name="Guo W.B."/>
            <person name="Han X.H."/>
            <person name="Huang E.J."/>
            <person name="Li L.F."/>
            <person name="Wei W."/>
            <person name="Gao Y.C."/>
            <person name="Liu J.Z."/>
            <person name="Shao H.Z."/>
            <person name="Wang X."/>
            <person name="Wang C.C."/>
            <person name="Yang T.C."/>
            <person name="Huo Q.B."/>
            <person name="Li W."/>
            <person name="Chen H.Y."/>
            <person name="Chen S.E."/>
            <person name="Zhou L.G."/>
            <person name="Ni X.B."/>
            <person name="Tian J.H."/>
            <person name="Sheng Y."/>
            <person name="Liu T."/>
            <person name="Pan Y.S."/>
            <person name="Xia L.Y."/>
            <person name="Li J."/>
            <person name="Zhao F."/>
            <person name="Cao W.C."/>
        </authorList>
    </citation>
    <scope>NUCLEOTIDE SEQUENCE</scope>
    <source>
        <strain evidence="1">Rmic-2018</strain>
    </source>
</reference>
<reference evidence="1" key="2">
    <citation type="submission" date="2021-09" db="EMBL/GenBank/DDBJ databases">
        <authorList>
            <person name="Jia N."/>
            <person name="Wang J."/>
            <person name="Shi W."/>
            <person name="Du L."/>
            <person name="Sun Y."/>
            <person name="Zhan W."/>
            <person name="Jiang J."/>
            <person name="Wang Q."/>
            <person name="Zhang B."/>
            <person name="Ji P."/>
            <person name="Sakyi L.B."/>
            <person name="Cui X."/>
            <person name="Yuan T."/>
            <person name="Jiang B."/>
            <person name="Yang W."/>
            <person name="Lam T.T.-Y."/>
            <person name="Chang Q."/>
            <person name="Ding S."/>
            <person name="Wang X."/>
            <person name="Zhu J."/>
            <person name="Ruan X."/>
            <person name="Zhao L."/>
            <person name="Wei J."/>
            <person name="Que T."/>
            <person name="Du C."/>
            <person name="Cheng J."/>
            <person name="Dai P."/>
            <person name="Han X."/>
            <person name="Huang E."/>
            <person name="Gao Y."/>
            <person name="Liu J."/>
            <person name="Shao H."/>
            <person name="Ye R."/>
            <person name="Li L."/>
            <person name="Wei W."/>
            <person name="Wang X."/>
            <person name="Wang C."/>
            <person name="Huo Q."/>
            <person name="Li W."/>
            <person name="Guo W."/>
            <person name="Chen H."/>
            <person name="Chen S."/>
            <person name="Zhou L."/>
            <person name="Zhou L."/>
            <person name="Ni X."/>
            <person name="Tian J."/>
            <person name="Zhou Y."/>
            <person name="Sheng Y."/>
            <person name="Liu T."/>
            <person name="Pan Y."/>
            <person name="Xia L."/>
            <person name="Li J."/>
            <person name="Zhao F."/>
            <person name="Cao W."/>
        </authorList>
    </citation>
    <scope>NUCLEOTIDE SEQUENCE</scope>
    <source>
        <strain evidence="1">Rmic-2018</strain>
        <tissue evidence="1">Larvae</tissue>
    </source>
</reference>
<name>A0A9J6D6T9_RHIMP</name>
<dbReference type="AlphaFoldDB" id="A0A9J6D6T9"/>
<sequence>MVMGNGKWPEHAQRVLEFGPKFAVEPQKSRPELLTIVRHVSKEVPDADFDKCESEGMDPVALYRPSGSHQKMVSRPPRHLLTCRPCHYLSERRQGLFDGSAPLQPYLFAIRDAIHASSTIDPAAINSSAATHTASTFKYIAVAVIAATTTYSTAAAKGSPGNSPDAAAQIIYAATSPSSQLGCSASSNCWPSSASVSTGAFVFSADSDSRLASLLNHLMDVMPTTFLPAKEQARFGVGTSGLFQTTSPSAAA</sequence>
<evidence type="ECO:0000313" key="1">
    <source>
        <dbReference type="EMBL" id="KAH8009754.1"/>
    </source>
</evidence>
<organism evidence="1 2">
    <name type="scientific">Rhipicephalus microplus</name>
    <name type="common">Cattle tick</name>
    <name type="synonym">Boophilus microplus</name>
    <dbReference type="NCBI Taxonomy" id="6941"/>
    <lineage>
        <taxon>Eukaryota</taxon>
        <taxon>Metazoa</taxon>
        <taxon>Ecdysozoa</taxon>
        <taxon>Arthropoda</taxon>
        <taxon>Chelicerata</taxon>
        <taxon>Arachnida</taxon>
        <taxon>Acari</taxon>
        <taxon>Parasitiformes</taxon>
        <taxon>Ixodida</taxon>
        <taxon>Ixodoidea</taxon>
        <taxon>Ixodidae</taxon>
        <taxon>Rhipicephalinae</taxon>
        <taxon>Rhipicephalus</taxon>
        <taxon>Boophilus</taxon>
    </lineage>
</organism>
<dbReference type="EMBL" id="JABSTU010000011">
    <property type="protein sequence ID" value="KAH8009754.1"/>
    <property type="molecule type" value="Genomic_DNA"/>
</dbReference>
<accession>A0A9J6D6T9</accession>
<keyword evidence="2" id="KW-1185">Reference proteome</keyword>
<evidence type="ECO:0000313" key="2">
    <source>
        <dbReference type="Proteomes" id="UP000821866"/>
    </source>
</evidence>
<proteinExistence type="predicted"/>
<gene>
    <name evidence="1" type="ORF">HPB51_019069</name>
</gene>
<protein>
    <submittedName>
        <fullName evidence="1">Uncharacterized protein</fullName>
    </submittedName>
</protein>